<dbReference type="InterPro" id="IPR035901">
    <property type="entry name" value="GIY-YIG_endonuc_sf"/>
</dbReference>
<dbReference type="Proteomes" id="UP000823615">
    <property type="component" value="Unassembled WGS sequence"/>
</dbReference>
<sequence>MDIEDIFSRPEAVRGIIAIKNLKNNRIYLEKTEDAIASFKKERFNLDLSMHPARELQEEYTALGLELFTIELEREANQDEDLDSLLQECKDYYIAKGCKLYC</sequence>
<protein>
    <submittedName>
        <fullName evidence="1">Uncharacterized protein</fullName>
    </submittedName>
</protein>
<comment type="caution">
    <text evidence="1">The sequence shown here is derived from an EMBL/GenBank/DDBJ whole genome shotgun (WGS) entry which is preliminary data.</text>
</comment>
<dbReference type="Gene3D" id="3.40.1440.10">
    <property type="entry name" value="GIY-YIG endonuclease"/>
    <property type="match status" value="1"/>
</dbReference>
<proteinExistence type="predicted"/>
<accession>A0A9D9DZH7</accession>
<dbReference type="AlphaFoldDB" id="A0A9D9DZH7"/>
<reference evidence="1" key="2">
    <citation type="journal article" date="2021" name="PeerJ">
        <title>Extensive microbial diversity within the chicken gut microbiome revealed by metagenomics and culture.</title>
        <authorList>
            <person name="Gilroy R."/>
            <person name="Ravi A."/>
            <person name="Getino M."/>
            <person name="Pursley I."/>
            <person name="Horton D.L."/>
            <person name="Alikhan N.F."/>
            <person name="Baker D."/>
            <person name="Gharbi K."/>
            <person name="Hall N."/>
            <person name="Watson M."/>
            <person name="Adriaenssens E.M."/>
            <person name="Foster-Nyarko E."/>
            <person name="Jarju S."/>
            <person name="Secka A."/>
            <person name="Antonio M."/>
            <person name="Oren A."/>
            <person name="Chaudhuri R.R."/>
            <person name="La Ragione R."/>
            <person name="Hildebrand F."/>
            <person name="Pallen M.J."/>
        </authorList>
    </citation>
    <scope>NUCLEOTIDE SEQUENCE</scope>
    <source>
        <strain evidence="1">7293</strain>
    </source>
</reference>
<dbReference type="EMBL" id="JADIMT010000038">
    <property type="protein sequence ID" value="MBO8435897.1"/>
    <property type="molecule type" value="Genomic_DNA"/>
</dbReference>
<evidence type="ECO:0000313" key="2">
    <source>
        <dbReference type="Proteomes" id="UP000823615"/>
    </source>
</evidence>
<reference evidence="1" key="1">
    <citation type="submission" date="2020-10" db="EMBL/GenBank/DDBJ databases">
        <authorList>
            <person name="Gilroy R."/>
        </authorList>
    </citation>
    <scope>NUCLEOTIDE SEQUENCE</scope>
    <source>
        <strain evidence="1">7293</strain>
    </source>
</reference>
<organism evidence="1 2">
    <name type="scientific">Candidatus Ornithospirochaeta stercoripullorum</name>
    <dbReference type="NCBI Taxonomy" id="2840899"/>
    <lineage>
        <taxon>Bacteria</taxon>
        <taxon>Pseudomonadati</taxon>
        <taxon>Spirochaetota</taxon>
        <taxon>Spirochaetia</taxon>
        <taxon>Spirochaetales</taxon>
        <taxon>Spirochaetaceae</taxon>
        <taxon>Spirochaetaceae incertae sedis</taxon>
        <taxon>Candidatus Ornithospirochaeta</taxon>
    </lineage>
</organism>
<evidence type="ECO:0000313" key="1">
    <source>
        <dbReference type="EMBL" id="MBO8435897.1"/>
    </source>
</evidence>
<gene>
    <name evidence="1" type="ORF">IAA97_02815</name>
</gene>
<name>A0A9D9DZH7_9SPIO</name>